<evidence type="ECO:0000313" key="10">
    <source>
        <dbReference type="EMBL" id="EFM09461.1"/>
    </source>
</evidence>
<dbReference type="InterPro" id="IPR008844">
    <property type="entry name" value="Spore_GerAC-like"/>
</dbReference>
<keyword evidence="7" id="KW-0449">Lipoprotein</keyword>
<keyword evidence="6" id="KW-0564">Palmitate</keyword>
<proteinExistence type="inferred from homology"/>
<dbReference type="Pfam" id="PF05504">
    <property type="entry name" value="Spore_GerAC"/>
    <property type="match status" value="1"/>
</dbReference>
<dbReference type="AlphaFoldDB" id="E0ID06"/>
<keyword evidence="11" id="KW-1185">Reference proteome</keyword>
<feature type="domain" description="Spore germination GerAC-like C-terminal" evidence="8">
    <location>
        <begin position="211"/>
        <end position="375"/>
    </location>
</feature>
<evidence type="ECO:0000256" key="3">
    <source>
        <dbReference type="ARBA" id="ARBA00022544"/>
    </source>
</evidence>
<dbReference type="InterPro" id="IPR057336">
    <property type="entry name" value="GerAC_N"/>
</dbReference>
<comment type="subcellular location">
    <subcellularLocation>
        <location evidence="1">Membrane</location>
        <topology evidence="1">Lipid-anchor</topology>
    </subcellularLocation>
</comment>
<keyword evidence="4" id="KW-0732">Signal</keyword>
<dbReference type="Proteomes" id="UP000005387">
    <property type="component" value="Unassembled WGS sequence"/>
</dbReference>
<dbReference type="eggNOG" id="ENOG502ZBGV">
    <property type="taxonomic scope" value="Bacteria"/>
</dbReference>
<dbReference type="STRING" id="717606.PaecuDRAFT_3508"/>
<dbReference type="PANTHER" id="PTHR35789:SF1">
    <property type="entry name" value="SPORE GERMINATION PROTEIN B3"/>
    <property type="match status" value="1"/>
</dbReference>
<dbReference type="GO" id="GO:0009847">
    <property type="term" value="P:spore germination"/>
    <property type="evidence" value="ECO:0007669"/>
    <property type="project" value="InterPro"/>
</dbReference>
<evidence type="ECO:0000256" key="6">
    <source>
        <dbReference type="ARBA" id="ARBA00023139"/>
    </source>
</evidence>
<evidence type="ECO:0000256" key="5">
    <source>
        <dbReference type="ARBA" id="ARBA00023136"/>
    </source>
</evidence>
<evidence type="ECO:0000259" key="9">
    <source>
        <dbReference type="Pfam" id="PF25198"/>
    </source>
</evidence>
<dbReference type="Gene3D" id="6.20.190.10">
    <property type="entry name" value="Nutrient germinant receptor protein C, domain 1"/>
    <property type="match status" value="1"/>
</dbReference>
<dbReference type="EMBL" id="AEDD01000010">
    <property type="protein sequence ID" value="EFM09461.1"/>
    <property type="molecule type" value="Genomic_DNA"/>
</dbReference>
<reference evidence="10 11" key="1">
    <citation type="submission" date="2010-07" db="EMBL/GenBank/DDBJ databases">
        <title>The draft genome of Paenibacillus curdlanolyticus YK9.</title>
        <authorList>
            <consortium name="US DOE Joint Genome Institute (JGI-PGF)"/>
            <person name="Lucas S."/>
            <person name="Copeland A."/>
            <person name="Lapidus A."/>
            <person name="Cheng J.-F."/>
            <person name="Bruce D."/>
            <person name="Goodwin L."/>
            <person name="Pitluck S."/>
            <person name="Land M.L."/>
            <person name="Hauser L."/>
            <person name="Chang Y.-J."/>
            <person name="Jeffries C."/>
            <person name="Anderson I.J."/>
            <person name="Johnson E."/>
            <person name="Loganathan U."/>
            <person name="Mulhopadhyay B."/>
            <person name="Kyrpides N."/>
            <person name="Woyke T.J."/>
        </authorList>
    </citation>
    <scope>NUCLEOTIDE SEQUENCE [LARGE SCALE GENOMIC DNA]</scope>
    <source>
        <strain evidence="10 11">YK9</strain>
    </source>
</reference>
<dbReference type="RefSeq" id="WP_006039496.1">
    <property type="nucleotide sequence ID" value="NZ_AEDD01000010.1"/>
</dbReference>
<gene>
    <name evidence="10" type="ORF">PaecuDRAFT_3508</name>
</gene>
<dbReference type="Pfam" id="PF25198">
    <property type="entry name" value="Spore_GerAC_N"/>
    <property type="match status" value="1"/>
</dbReference>
<evidence type="ECO:0000256" key="4">
    <source>
        <dbReference type="ARBA" id="ARBA00022729"/>
    </source>
</evidence>
<dbReference type="InterPro" id="IPR038501">
    <property type="entry name" value="Spore_GerAC_C_sf"/>
</dbReference>
<keyword evidence="3" id="KW-0309">Germination</keyword>
<evidence type="ECO:0000313" key="11">
    <source>
        <dbReference type="Proteomes" id="UP000005387"/>
    </source>
</evidence>
<dbReference type="Gene3D" id="3.30.300.210">
    <property type="entry name" value="Nutrient germinant receptor protein C, domain 3"/>
    <property type="match status" value="1"/>
</dbReference>
<evidence type="ECO:0000259" key="8">
    <source>
        <dbReference type="Pfam" id="PF05504"/>
    </source>
</evidence>
<name>E0ID06_9BACL</name>
<comment type="similarity">
    <text evidence="2">Belongs to the GerABKC lipoprotein family.</text>
</comment>
<dbReference type="PANTHER" id="PTHR35789">
    <property type="entry name" value="SPORE GERMINATION PROTEIN B3"/>
    <property type="match status" value="1"/>
</dbReference>
<feature type="domain" description="Spore germination protein N-terminal" evidence="9">
    <location>
        <begin position="27"/>
        <end position="201"/>
    </location>
</feature>
<dbReference type="InterPro" id="IPR046953">
    <property type="entry name" value="Spore_GerAC-like_C"/>
</dbReference>
<organism evidence="10 11">
    <name type="scientific">Paenibacillus curdlanolyticus YK9</name>
    <dbReference type="NCBI Taxonomy" id="717606"/>
    <lineage>
        <taxon>Bacteria</taxon>
        <taxon>Bacillati</taxon>
        <taxon>Bacillota</taxon>
        <taxon>Bacilli</taxon>
        <taxon>Bacillales</taxon>
        <taxon>Paenibacillaceae</taxon>
        <taxon>Paenibacillus</taxon>
    </lineage>
</organism>
<dbReference type="GO" id="GO:0016020">
    <property type="term" value="C:membrane"/>
    <property type="evidence" value="ECO:0007669"/>
    <property type="project" value="UniProtKB-SubCell"/>
</dbReference>
<evidence type="ECO:0000256" key="2">
    <source>
        <dbReference type="ARBA" id="ARBA00007886"/>
    </source>
</evidence>
<protein>
    <submittedName>
        <fullName evidence="10">Germination protein, Ger(X)C family</fullName>
    </submittedName>
</protein>
<dbReference type="NCBIfam" id="TIGR02887">
    <property type="entry name" value="spore_ger_x_C"/>
    <property type="match status" value="1"/>
</dbReference>
<dbReference type="PROSITE" id="PS51257">
    <property type="entry name" value="PROKAR_LIPOPROTEIN"/>
    <property type="match status" value="1"/>
</dbReference>
<evidence type="ECO:0000256" key="1">
    <source>
        <dbReference type="ARBA" id="ARBA00004635"/>
    </source>
</evidence>
<sequence length="388" mass="43687">MMREMRRIGKVVSLLLAAFLLTGCWNRVELLDKGFVMGVAIQSVEPEIVHLTVQIFKPSQKAGGQGGSMQKSFININTKGRSIFEAVRDITLHLGRKAQWSHMRIIILDEQTARTNNLLSLLEYFYRDHEARITTRVLITKGEPSEYLKVRPMIEQTISQQFNKTEENASGSSGKALTVNLLRLAQALKSEVPNTILPIATLKPKGEATMSGLAVIRDSKMVGTMSASQTEDLLMLTNQFKKGILNVPCIHEGEGKGESEAIEVQSVRTTMKPIIQSGKLRVQMTFELSGNIGSLRCTKLEKRSDEKAFVERIQQMMEARLLGTIRETQKREVDLLGIGNALYRKNPRVWKQWKQDWGARYAEADIELKGSVRLLNTLTIIGKPIYMK</sequence>
<accession>E0ID06</accession>
<evidence type="ECO:0000256" key="7">
    <source>
        <dbReference type="ARBA" id="ARBA00023288"/>
    </source>
</evidence>
<keyword evidence="5" id="KW-0472">Membrane</keyword>